<keyword evidence="13" id="KW-0449">Lipoprotein</keyword>
<keyword evidence="6" id="KW-0336">GPI-anchor</keyword>
<keyword evidence="5" id="KW-1003">Cell membrane</keyword>
<keyword evidence="8 16" id="KW-0378">Hydrolase</keyword>
<dbReference type="FunFam" id="1.20.58.1040:FF:000002">
    <property type="entry name" value="Glucan endo-1,3-beta-glucosidase 8"/>
    <property type="match status" value="1"/>
</dbReference>
<dbReference type="Proteomes" id="UP001279734">
    <property type="component" value="Unassembled WGS sequence"/>
</dbReference>
<evidence type="ECO:0000256" key="9">
    <source>
        <dbReference type="ARBA" id="ARBA00022821"/>
    </source>
</evidence>
<dbReference type="SMART" id="SM00768">
    <property type="entry name" value="X8"/>
    <property type="match status" value="1"/>
</dbReference>
<evidence type="ECO:0000313" key="20">
    <source>
        <dbReference type="EMBL" id="GMH14944.1"/>
    </source>
</evidence>
<dbReference type="Gene3D" id="1.20.58.1040">
    <property type="match status" value="1"/>
</dbReference>
<evidence type="ECO:0000256" key="6">
    <source>
        <dbReference type="ARBA" id="ARBA00022622"/>
    </source>
</evidence>
<feature type="chain" id="PRO_5042292866" description="glucan endo-1,3-beta-D-glucosidase" evidence="18">
    <location>
        <begin position="20"/>
        <end position="478"/>
    </location>
</feature>
<keyword evidence="17" id="KW-1133">Transmembrane helix</keyword>
<dbReference type="GO" id="GO:0005886">
    <property type="term" value="C:plasma membrane"/>
    <property type="evidence" value="ECO:0007669"/>
    <property type="project" value="UniProtKB-SubCell"/>
</dbReference>
<keyword evidence="9" id="KW-0611">Plant defense</keyword>
<name>A0AAD3SQC5_NEPGR</name>
<feature type="signal peptide" evidence="18">
    <location>
        <begin position="1"/>
        <end position="19"/>
    </location>
</feature>
<feature type="domain" description="X8" evidence="19">
    <location>
        <begin position="363"/>
        <end position="447"/>
    </location>
</feature>
<evidence type="ECO:0000256" key="10">
    <source>
        <dbReference type="ARBA" id="ARBA00023136"/>
    </source>
</evidence>
<evidence type="ECO:0000256" key="14">
    <source>
        <dbReference type="ARBA" id="ARBA00023295"/>
    </source>
</evidence>
<keyword evidence="11" id="KW-1015">Disulfide bond</keyword>
<feature type="transmembrane region" description="Helical" evidence="17">
    <location>
        <begin position="459"/>
        <end position="477"/>
    </location>
</feature>
<accession>A0AAD3SQC5</accession>
<comment type="subcellular location">
    <subcellularLocation>
        <location evidence="2">Cell membrane</location>
        <topology evidence="2">Lipid-anchor</topology>
        <topology evidence="2">GPI-anchor</topology>
    </subcellularLocation>
</comment>
<keyword evidence="17" id="KW-0812">Transmembrane</keyword>
<evidence type="ECO:0000256" key="11">
    <source>
        <dbReference type="ARBA" id="ARBA00023157"/>
    </source>
</evidence>
<keyword evidence="10 17" id="KW-0472">Membrane</keyword>
<evidence type="ECO:0000313" key="21">
    <source>
        <dbReference type="Proteomes" id="UP001279734"/>
    </source>
</evidence>
<reference evidence="20" key="1">
    <citation type="submission" date="2023-05" db="EMBL/GenBank/DDBJ databases">
        <title>Nepenthes gracilis genome sequencing.</title>
        <authorList>
            <person name="Fukushima K."/>
        </authorList>
    </citation>
    <scope>NUCLEOTIDE SEQUENCE</scope>
    <source>
        <strain evidence="20">SING2019-196</strain>
    </source>
</reference>
<evidence type="ECO:0000256" key="4">
    <source>
        <dbReference type="ARBA" id="ARBA00012780"/>
    </source>
</evidence>
<dbReference type="InterPro" id="IPR012946">
    <property type="entry name" value="X8"/>
</dbReference>
<evidence type="ECO:0000256" key="17">
    <source>
        <dbReference type="SAM" id="Phobius"/>
    </source>
</evidence>
<evidence type="ECO:0000256" key="7">
    <source>
        <dbReference type="ARBA" id="ARBA00022729"/>
    </source>
</evidence>
<dbReference type="Pfam" id="PF07983">
    <property type="entry name" value="X8"/>
    <property type="match status" value="1"/>
</dbReference>
<proteinExistence type="inferred from homology"/>
<dbReference type="PANTHER" id="PTHR32227">
    <property type="entry name" value="GLUCAN ENDO-1,3-BETA-GLUCOSIDASE BG1-RELATED-RELATED"/>
    <property type="match status" value="1"/>
</dbReference>
<dbReference type="InterPro" id="IPR017853">
    <property type="entry name" value="GH"/>
</dbReference>
<protein>
    <recommendedName>
        <fullName evidence="4">glucan endo-1,3-beta-D-glucosidase</fullName>
        <ecNumber evidence="4">3.2.1.39</ecNumber>
    </recommendedName>
</protein>
<evidence type="ECO:0000256" key="2">
    <source>
        <dbReference type="ARBA" id="ARBA00004609"/>
    </source>
</evidence>
<dbReference type="InterPro" id="IPR044965">
    <property type="entry name" value="Glyco_hydro_17_plant"/>
</dbReference>
<dbReference type="InterPro" id="IPR000490">
    <property type="entry name" value="Glyco_hydro_17"/>
</dbReference>
<comment type="caution">
    <text evidence="20">The sequence shown here is derived from an EMBL/GenBank/DDBJ whole genome shotgun (WGS) entry which is preliminary data.</text>
</comment>
<dbReference type="Gene3D" id="3.20.20.80">
    <property type="entry name" value="Glycosidases"/>
    <property type="match status" value="1"/>
</dbReference>
<dbReference type="EMBL" id="BSYO01000014">
    <property type="protein sequence ID" value="GMH14944.1"/>
    <property type="molecule type" value="Genomic_DNA"/>
</dbReference>
<evidence type="ECO:0000256" key="3">
    <source>
        <dbReference type="ARBA" id="ARBA00008773"/>
    </source>
</evidence>
<evidence type="ECO:0000256" key="5">
    <source>
        <dbReference type="ARBA" id="ARBA00022475"/>
    </source>
</evidence>
<dbReference type="EC" id="3.2.1.39" evidence="4"/>
<sequence>MALAVVLLSALVMVGSVAAADYGWGVNWGNIDSHPLSPSVVVGMLKDNGIQKVKLFDSDHWTVSALAGTGIEVMIAIPNNQLDRFTDYGTAKNWVKNNVTVHIHDGGVNIKYVAVGNEPFLTTYNGSYLGTTFPALKNIQKALEENGLVDKIKATVPLNADVYESNSNMPSQGDFREDIKDLMIDIVKFLKEKDSPFVVNIYPFLSLYQNPDFPTDFAFFDGVDKPINDKGKTYSNVFEANFDTLVWTLKKNGVGDLKIVVGEIGWPTDGHPQATVENAKKFYDGLSKSLATNKGTPMRSGRVNVYLFSLLDENMKSVAPGKFERHWGLFRYDGRPKFPMDLTGKGHDKLLIGAKNVQYLESKWCVFNSKKEEGDSKIPVAMDYACSRADCTPLAYGGSCNNLDSNGNISYAFNMFFQMNDQSVEACDFDGLGEITTQNASTGTCLFPIEIVSGANKVGLVYAVSAMAGLLLILLVFV</sequence>
<evidence type="ECO:0000256" key="18">
    <source>
        <dbReference type="SAM" id="SignalP"/>
    </source>
</evidence>
<dbReference type="GO" id="GO:0098552">
    <property type="term" value="C:side of membrane"/>
    <property type="evidence" value="ECO:0007669"/>
    <property type="project" value="UniProtKB-KW"/>
</dbReference>
<evidence type="ECO:0000256" key="13">
    <source>
        <dbReference type="ARBA" id="ARBA00023288"/>
    </source>
</evidence>
<keyword evidence="21" id="KW-1185">Reference proteome</keyword>
<comment type="similarity">
    <text evidence="3 15">Belongs to the glycosyl hydrolase 17 family.</text>
</comment>
<dbReference type="SUPFAM" id="SSF51445">
    <property type="entry name" value="(Trans)glycosidases"/>
    <property type="match status" value="1"/>
</dbReference>
<comment type="catalytic activity">
    <reaction evidence="1">
        <text>Hydrolysis of (1-&gt;3)-beta-D-glucosidic linkages in (1-&gt;3)-beta-D-glucans.</text>
        <dbReference type="EC" id="3.2.1.39"/>
    </reaction>
</comment>
<evidence type="ECO:0000256" key="12">
    <source>
        <dbReference type="ARBA" id="ARBA00023180"/>
    </source>
</evidence>
<evidence type="ECO:0000256" key="8">
    <source>
        <dbReference type="ARBA" id="ARBA00022801"/>
    </source>
</evidence>
<keyword evidence="7 18" id="KW-0732">Signal</keyword>
<evidence type="ECO:0000259" key="19">
    <source>
        <dbReference type="SMART" id="SM00768"/>
    </source>
</evidence>
<dbReference type="GO" id="GO:0005975">
    <property type="term" value="P:carbohydrate metabolic process"/>
    <property type="evidence" value="ECO:0007669"/>
    <property type="project" value="InterPro"/>
</dbReference>
<dbReference type="GO" id="GO:0042973">
    <property type="term" value="F:glucan endo-1,3-beta-D-glucosidase activity"/>
    <property type="evidence" value="ECO:0007669"/>
    <property type="project" value="UniProtKB-EC"/>
</dbReference>
<evidence type="ECO:0000256" key="1">
    <source>
        <dbReference type="ARBA" id="ARBA00000382"/>
    </source>
</evidence>
<keyword evidence="14 16" id="KW-0326">Glycosidase</keyword>
<dbReference type="Pfam" id="PF00332">
    <property type="entry name" value="Glyco_hydro_17"/>
    <property type="match status" value="1"/>
</dbReference>
<gene>
    <name evidence="20" type="ORF">Nepgr_016785</name>
</gene>
<dbReference type="AlphaFoldDB" id="A0AAD3SQC5"/>
<dbReference type="GO" id="GO:0006952">
    <property type="term" value="P:defense response"/>
    <property type="evidence" value="ECO:0007669"/>
    <property type="project" value="UniProtKB-KW"/>
</dbReference>
<dbReference type="FunFam" id="3.20.20.80:FF:000008">
    <property type="entry name" value="Glucan endo-1,3-beta-glucosidase 5"/>
    <property type="match status" value="1"/>
</dbReference>
<evidence type="ECO:0000256" key="16">
    <source>
        <dbReference type="RuleBase" id="RU004336"/>
    </source>
</evidence>
<dbReference type="PROSITE" id="PS00587">
    <property type="entry name" value="GLYCOSYL_HYDROL_F17"/>
    <property type="match status" value="1"/>
</dbReference>
<keyword evidence="12" id="KW-0325">Glycoprotein</keyword>
<organism evidence="20 21">
    <name type="scientific">Nepenthes gracilis</name>
    <name type="common">Slender pitcher plant</name>
    <dbReference type="NCBI Taxonomy" id="150966"/>
    <lineage>
        <taxon>Eukaryota</taxon>
        <taxon>Viridiplantae</taxon>
        <taxon>Streptophyta</taxon>
        <taxon>Embryophyta</taxon>
        <taxon>Tracheophyta</taxon>
        <taxon>Spermatophyta</taxon>
        <taxon>Magnoliopsida</taxon>
        <taxon>eudicotyledons</taxon>
        <taxon>Gunneridae</taxon>
        <taxon>Pentapetalae</taxon>
        <taxon>Caryophyllales</taxon>
        <taxon>Nepenthaceae</taxon>
        <taxon>Nepenthes</taxon>
    </lineage>
</organism>
<evidence type="ECO:0000256" key="15">
    <source>
        <dbReference type="RuleBase" id="RU004335"/>
    </source>
</evidence>